<name>A0A2T4YZS0_9HYPH</name>
<dbReference type="GO" id="GO:0003677">
    <property type="term" value="F:DNA binding"/>
    <property type="evidence" value="ECO:0007669"/>
    <property type="project" value="UniProtKB-KW"/>
</dbReference>
<keyword evidence="5 6" id="KW-0804">Transcription</keyword>
<dbReference type="NCBIfam" id="TIGR02937">
    <property type="entry name" value="sigma70-ECF"/>
    <property type="match status" value="1"/>
</dbReference>
<sequence length="179" mass="19883">MAATTVDLKEALAACAAGDRAALRAIYERECAAMIGVAARIVKRRELAEEVVQEAFVRIWRNAHRYNPELGPPRAWLYAIVRNQAINILRSGRREDLVDEVPEDVASAVQAHAAAERIPEGQALRRCLEGLEVRRRTSLLMAYVDGFSHGEIAGRLGLPLGTVKAWIRRSLVQLRECMG</sequence>
<dbReference type="EMBL" id="PZZL01000008">
    <property type="protein sequence ID" value="PTM52389.1"/>
    <property type="molecule type" value="Genomic_DNA"/>
</dbReference>
<dbReference type="GO" id="GO:0016987">
    <property type="term" value="F:sigma factor activity"/>
    <property type="evidence" value="ECO:0007669"/>
    <property type="project" value="UniProtKB-KW"/>
</dbReference>
<dbReference type="InterPro" id="IPR014284">
    <property type="entry name" value="RNA_pol_sigma-70_dom"/>
</dbReference>
<feature type="domain" description="RNA polymerase sigma-70 region 2" evidence="7">
    <location>
        <begin position="28"/>
        <end position="94"/>
    </location>
</feature>
<dbReference type="PROSITE" id="PS01063">
    <property type="entry name" value="SIGMA70_ECF"/>
    <property type="match status" value="1"/>
</dbReference>
<dbReference type="InterPro" id="IPR000838">
    <property type="entry name" value="RNA_pol_sigma70_ECF_CS"/>
</dbReference>
<feature type="domain" description="RNA polymerase sigma factor 70 region 4 type 2" evidence="8">
    <location>
        <begin position="122"/>
        <end position="174"/>
    </location>
</feature>
<proteinExistence type="inferred from homology"/>
<dbReference type="Gene3D" id="1.10.10.10">
    <property type="entry name" value="Winged helix-like DNA-binding domain superfamily/Winged helix DNA-binding domain"/>
    <property type="match status" value="1"/>
</dbReference>
<comment type="caution">
    <text evidence="9">The sequence shown here is derived from an EMBL/GenBank/DDBJ whole genome shotgun (WGS) entry which is preliminary data.</text>
</comment>
<dbReference type="AlphaFoldDB" id="A0A2T4YZS0"/>
<dbReference type="PANTHER" id="PTHR43133">
    <property type="entry name" value="RNA POLYMERASE ECF-TYPE SIGMA FACTO"/>
    <property type="match status" value="1"/>
</dbReference>
<dbReference type="InterPro" id="IPR036388">
    <property type="entry name" value="WH-like_DNA-bd_sf"/>
</dbReference>
<keyword evidence="4 6" id="KW-0238">DNA-binding</keyword>
<dbReference type="InterPro" id="IPR007627">
    <property type="entry name" value="RNA_pol_sigma70_r2"/>
</dbReference>
<reference evidence="9 10" key="1">
    <citation type="submission" date="2018-04" db="EMBL/GenBank/DDBJ databases">
        <title>Genomic Encyclopedia of Archaeal and Bacterial Type Strains, Phase II (KMG-II): from individual species to whole genera.</title>
        <authorList>
            <person name="Goeker M."/>
        </authorList>
    </citation>
    <scope>NUCLEOTIDE SEQUENCE [LARGE SCALE GENOMIC DNA]</scope>
    <source>
        <strain evidence="9 10">DSM 25521</strain>
    </source>
</reference>
<dbReference type="Proteomes" id="UP000241808">
    <property type="component" value="Unassembled WGS sequence"/>
</dbReference>
<evidence type="ECO:0000256" key="5">
    <source>
        <dbReference type="ARBA" id="ARBA00023163"/>
    </source>
</evidence>
<gene>
    <name evidence="9" type="ORF">C8P69_108190</name>
</gene>
<keyword evidence="2 6" id="KW-0805">Transcription regulation</keyword>
<evidence type="ECO:0000259" key="8">
    <source>
        <dbReference type="Pfam" id="PF08281"/>
    </source>
</evidence>
<dbReference type="InterPro" id="IPR013325">
    <property type="entry name" value="RNA_pol_sigma_r2"/>
</dbReference>
<dbReference type="Pfam" id="PF04542">
    <property type="entry name" value="Sigma70_r2"/>
    <property type="match status" value="1"/>
</dbReference>
<protein>
    <recommendedName>
        <fullName evidence="6">RNA polymerase sigma factor</fullName>
    </recommendedName>
</protein>
<dbReference type="InterPro" id="IPR039425">
    <property type="entry name" value="RNA_pol_sigma-70-like"/>
</dbReference>
<evidence type="ECO:0000313" key="9">
    <source>
        <dbReference type="EMBL" id="PTM52389.1"/>
    </source>
</evidence>
<accession>A0A2T4YZS0</accession>
<evidence type="ECO:0000259" key="7">
    <source>
        <dbReference type="Pfam" id="PF04542"/>
    </source>
</evidence>
<dbReference type="GO" id="GO:0006352">
    <property type="term" value="P:DNA-templated transcription initiation"/>
    <property type="evidence" value="ECO:0007669"/>
    <property type="project" value="InterPro"/>
</dbReference>
<evidence type="ECO:0000256" key="6">
    <source>
        <dbReference type="RuleBase" id="RU000716"/>
    </source>
</evidence>
<dbReference type="Pfam" id="PF08281">
    <property type="entry name" value="Sigma70_r4_2"/>
    <property type="match status" value="1"/>
</dbReference>
<evidence type="ECO:0000256" key="2">
    <source>
        <dbReference type="ARBA" id="ARBA00023015"/>
    </source>
</evidence>
<keyword evidence="10" id="KW-1185">Reference proteome</keyword>
<organism evidence="9 10">
    <name type="scientific">Phreatobacter oligotrophus</name>
    <dbReference type="NCBI Taxonomy" id="1122261"/>
    <lineage>
        <taxon>Bacteria</taxon>
        <taxon>Pseudomonadati</taxon>
        <taxon>Pseudomonadota</taxon>
        <taxon>Alphaproteobacteria</taxon>
        <taxon>Hyphomicrobiales</taxon>
        <taxon>Phreatobacteraceae</taxon>
        <taxon>Phreatobacter</taxon>
    </lineage>
</organism>
<dbReference type="Gene3D" id="1.10.1740.10">
    <property type="match status" value="1"/>
</dbReference>
<evidence type="ECO:0000256" key="4">
    <source>
        <dbReference type="ARBA" id="ARBA00023125"/>
    </source>
</evidence>
<dbReference type="InterPro" id="IPR013249">
    <property type="entry name" value="RNA_pol_sigma70_r4_t2"/>
</dbReference>
<evidence type="ECO:0000256" key="1">
    <source>
        <dbReference type="ARBA" id="ARBA00010641"/>
    </source>
</evidence>
<dbReference type="RefSeq" id="WP_108178764.1">
    <property type="nucleotide sequence ID" value="NZ_PZZL01000008.1"/>
</dbReference>
<dbReference type="SUPFAM" id="SSF88946">
    <property type="entry name" value="Sigma2 domain of RNA polymerase sigma factors"/>
    <property type="match status" value="1"/>
</dbReference>
<dbReference type="InterPro" id="IPR013324">
    <property type="entry name" value="RNA_pol_sigma_r3/r4-like"/>
</dbReference>
<comment type="similarity">
    <text evidence="1 6">Belongs to the sigma-70 factor family. ECF subfamily.</text>
</comment>
<dbReference type="OrthoDB" id="9803470at2"/>
<dbReference type="SUPFAM" id="SSF88659">
    <property type="entry name" value="Sigma3 and sigma4 domains of RNA polymerase sigma factors"/>
    <property type="match status" value="1"/>
</dbReference>
<keyword evidence="3 6" id="KW-0731">Sigma factor</keyword>
<evidence type="ECO:0000313" key="10">
    <source>
        <dbReference type="Proteomes" id="UP000241808"/>
    </source>
</evidence>
<dbReference type="PANTHER" id="PTHR43133:SF62">
    <property type="entry name" value="RNA POLYMERASE SIGMA FACTOR SIGZ"/>
    <property type="match status" value="1"/>
</dbReference>
<evidence type="ECO:0000256" key="3">
    <source>
        <dbReference type="ARBA" id="ARBA00023082"/>
    </source>
</evidence>